<accession>A0A0F9VF33</accession>
<gene>
    <name evidence="1" type="ORF">LCGC14_0091830</name>
</gene>
<dbReference type="PIRSF" id="PIRSF029285">
    <property type="entry name" value="Aminopept"/>
    <property type="match status" value="1"/>
</dbReference>
<dbReference type="EMBL" id="LAZR01000025">
    <property type="protein sequence ID" value="KKO03756.1"/>
    <property type="molecule type" value="Genomic_DNA"/>
</dbReference>
<comment type="caution">
    <text evidence="1">The sequence shown here is derived from an EMBL/GenBank/DDBJ whole genome shotgun (WGS) entry which is preliminary data.</text>
</comment>
<evidence type="ECO:0008006" key="2">
    <source>
        <dbReference type="Google" id="ProtNLM"/>
    </source>
</evidence>
<name>A0A0F9VF33_9ZZZZ</name>
<proteinExistence type="predicted"/>
<dbReference type="PROSITE" id="PS51257">
    <property type="entry name" value="PROKAR_LIPOPROTEIN"/>
    <property type="match status" value="1"/>
</dbReference>
<evidence type="ECO:0000313" key="1">
    <source>
        <dbReference type="EMBL" id="KKO03756.1"/>
    </source>
</evidence>
<reference evidence="1" key="1">
    <citation type="journal article" date="2015" name="Nature">
        <title>Complex archaea that bridge the gap between prokaryotes and eukaryotes.</title>
        <authorList>
            <person name="Spang A."/>
            <person name="Saw J.H."/>
            <person name="Jorgensen S.L."/>
            <person name="Zaremba-Niedzwiedzka K."/>
            <person name="Martijn J."/>
            <person name="Lind A.E."/>
            <person name="van Eijk R."/>
            <person name="Schleper C."/>
            <person name="Guy L."/>
            <person name="Ettema T.J."/>
        </authorList>
    </citation>
    <scope>NUCLEOTIDE SEQUENCE</scope>
</reference>
<dbReference type="AlphaFoldDB" id="A0A0F9VF33"/>
<dbReference type="Pfam" id="PF10023">
    <property type="entry name" value="Aminopep"/>
    <property type="match status" value="1"/>
</dbReference>
<sequence>MRCIGLLLLVLLVSGCSSLSYLHHSWQGQRDLLSRAEPLEQVLQDPATDPQLAERLRHAQQIRAYASAHLQLPDNASYTRYAELPRPYALWNLFVAAPLSMDAVAHCYPFFGCIAYKGYFDQATAEAAATHWREQGMEVYVAGIPAYSTLGWYDDPLLSSMLHWDDDYLAELLFHELAHQQFYVKDDTAFNESFASFVGQQGLREWRAQQGLDALEGDPRELEREFIQLLLQAREQLVALYASESSDADKLTAKAAVFSTLRADYQHWRDAHWEGTGPYDHWLAGELNNARLLPFGLYDHWIPVFGLLYARSSSWPDFYQRVETLGELPDAERAAALERLLEAAGKQVSVPKAD</sequence>
<dbReference type="InterPro" id="IPR014553">
    <property type="entry name" value="Aminopept"/>
</dbReference>
<organism evidence="1">
    <name type="scientific">marine sediment metagenome</name>
    <dbReference type="NCBI Taxonomy" id="412755"/>
    <lineage>
        <taxon>unclassified sequences</taxon>
        <taxon>metagenomes</taxon>
        <taxon>ecological metagenomes</taxon>
    </lineage>
</organism>
<protein>
    <recommendedName>
        <fullName evidence="2">Aminopeptidase</fullName>
    </recommendedName>
</protein>